<feature type="compositionally biased region" description="Basic and acidic residues" evidence="10">
    <location>
        <begin position="372"/>
        <end position="381"/>
    </location>
</feature>
<feature type="domain" description="Integrase catalytic" evidence="11">
    <location>
        <begin position="102"/>
        <end position="267"/>
    </location>
</feature>
<feature type="region of interest" description="Disordered" evidence="10">
    <location>
        <begin position="1"/>
        <end position="49"/>
    </location>
</feature>
<feature type="compositionally biased region" description="Basic and acidic residues" evidence="10">
    <location>
        <begin position="2301"/>
        <end position="2310"/>
    </location>
</feature>
<dbReference type="Proteomes" id="UP001178507">
    <property type="component" value="Unassembled WGS sequence"/>
</dbReference>
<organism evidence="12 13">
    <name type="scientific">Effrenium voratum</name>
    <dbReference type="NCBI Taxonomy" id="2562239"/>
    <lineage>
        <taxon>Eukaryota</taxon>
        <taxon>Sar</taxon>
        <taxon>Alveolata</taxon>
        <taxon>Dinophyceae</taxon>
        <taxon>Suessiales</taxon>
        <taxon>Symbiodiniaceae</taxon>
        <taxon>Effrenium</taxon>
    </lineage>
</organism>
<keyword evidence="6" id="KW-0229">DNA integration</keyword>
<evidence type="ECO:0000256" key="1">
    <source>
        <dbReference type="ARBA" id="ARBA00022722"/>
    </source>
</evidence>
<feature type="region of interest" description="Disordered" evidence="10">
    <location>
        <begin position="372"/>
        <end position="470"/>
    </location>
</feature>
<dbReference type="GO" id="GO:0016787">
    <property type="term" value="F:hydrolase activity"/>
    <property type="evidence" value="ECO:0007669"/>
    <property type="project" value="UniProtKB-KW"/>
</dbReference>
<dbReference type="GO" id="GO:0003964">
    <property type="term" value="F:RNA-directed DNA polymerase activity"/>
    <property type="evidence" value="ECO:0007669"/>
    <property type="project" value="UniProtKB-KW"/>
</dbReference>
<keyword evidence="1" id="KW-0540">Nuclease</keyword>
<keyword evidence="4" id="KW-0378">Hydrolase</keyword>
<evidence type="ECO:0000313" key="12">
    <source>
        <dbReference type="EMBL" id="CAJ1370505.1"/>
    </source>
</evidence>
<dbReference type="GO" id="GO:0015074">
    <property type="term" value="P:DNA integration"/>
    <property type="evidence" value="ECO:0007669"/>
    <property type="project" value="UniProtKB-KW"/>
</dbReference>
<feature type="compositionally biased region" description="Basic and acidic residues" evidence="10">
    <location>
        <begin position="402"/>
        <end position="416"/>
    </location>
</feature>
<dbReference type="InterPro" id="IPR039537">
    <property type="entry name" value="Retrotran_Ty1/copia-like"/>
</dbReference>
<dbReference type="GO" id="GO:0004519">
    <property type="term" value="F:endonuclease activity"/>
    <property type="evidence" value="ECO:0007669"/>
    <property type="project" value="UniProtKB-KW"/>
</dbReference>
<keyword evidence="2" id="KW-0479">Metal-binding</keyword>
<accession>A0AA36HJU2</accession>
<feature type="compositionally biased region" description="Basic and acidic residues" evidence="10">
    <location>
        <begin position="556"/>
        <end position="572"/>
    </location>
</feature>
<protein>
    <recommendedName>
        <fullName evidence="11">Integrase catalytic domain-containing protein</fullName>
    </recommendedName>
</protein>
<evidence type="ECO:0000256" key="3">
    <source>
        <dbReference type="ARBA" id="ARBA00022759"/>
    </source>
</evidence>
<dbReference type="PANTHER" id="PTHR42648">
    <property type="entry name" value="TRANSPOSASE, PUTATIVE-RELATED"/>
    <property type="match status" value="1"/>
</dbReference>
<evidence type="ECO:0000259" key="11">
    <source>
        <dbReference type="PROSITE" id="PS50994"/>
    </source>
</evidence>
<dbReference type="SUPFAM" id="SSF53098">
    <property type="entry name" value="Ribonuclease H-like"/>
    <property type="match status" value="1"/>
</dbReference>
<keyword evidence="8" id="KW-0239">DNA-directed DNA polymerase</keyword>
<dbReference type="GO" id="GO:0006310">
    <property type="term" value="P:DNA recombination"/>
    <property type="evidence" value="ECO:0007669"/>
    <property type="project" value="UniProtKB-KW"/>
</dbReference>
<dbReference type="InterPro" id="IPR012337">
    <property type="entry name" value="RNaseH-like_sf"/>
</dbReference>
<dbReference type="InterPro" id="IPR001584">
    <property type="entry name" value="Integrase_cat-core"/>
</dbReference>
<sequence length="2321" mass="259068">MITVAAEAGNNPKSPAGKQVVDVAPGVPGEPDVRDPPEGGAADDGVDDDDEIEVEVGHRRRKGTLKAEATTTEHILTHRFANPYCDACVRAKMRHHRTYRNAFKRPLKEWGDLITFDWITPERVDSLGVEGDKEVFTIRDVYSGMMMAYPCTDRGTEEVIRCLKDFIGTGKVKIAYSDNADEFLRACRALGIQHDTSLPGRPQNNSLAERNVLTVIDQVRICVLAAGLQPCCWSFALKATCHLMNLETVEGESAWSRAKLKLFDGPLIPFGALVDFKLSAARDTTHKFAPRAMRGVFAGYSIGSGVEWRRKMLVWPLEAFICADLKNDCKTLPANLRRPHVTEVVKMAEPIQFPLKARFEKLNGSEEEYLTDRERLDRLGELDDEYSAERDDGDDGDEPPPDDDRGGNGEKVKELFGVDLEPTDGEIPAVGGREADIPGSPDLDALLDGEDRGTSNAGGHGSKGSHVPMPVGIPEGPIIRWSEGKAADGIIYVNDHGKYVKLDIRGRPYPVDVHGRRTGLGSSRPDYYTPEEWSKFSGSDRKMMTRIDEEFKKEEEKRARKLKAAEKKDKESKKKKKKKGEGNKHWIIKRMKVGGAESEQCWNIMAKNLVGEVIYTIIFDKNKGEIVMMNKHIVLDAESGVLKEFKRLLLEGDGRIVVVCGIVDDTKPVMSTGRGPSAAAISDDESDTTAPDSDATSLEFGDGSWDEWEGMLGMQLANAGEDGDDAAGTPAPPDLASYSLPGNPTEVVMAETPDDQALCPQMAGVGMSLYMQQLLQKFVARGMLLPNAYDDSDGREYPIDAALNWIALRMPKVAVLAAHYFDAAEEMLVALDKGKEITVKEFLELPDLTSTEEKVLVANWGSKMSQARDAFWLAVFQNNPITERASDRFKEPASAPQLIRDIITYNSSRDECNAWASAKCYLQRMMYVARCLHLIDTKRFHVADVISAGWHVMKEYNKTVSRMAGLSVLEFWRDYVQEIDFKRAQREVIPEYHTNAAMKDINGAMKPVHQSLQIQGLRVTPATLISDLVMYNSSGSGAVTSLGDGLTDYATWGNTKGYFPGGIAGVNFPDGGNPPEAYKDLSERMVRPMTVSVASTSVVHGTGCQRLSEYTKAIKNELGQRLIYETALLLLGFPYSTINRMDEEVDNIIAGGRRPKKAQEISVARPVRAFLPTRLEAEQGWLDVDNYQLVPVTTAMPDGYNLDITATDVEHICRQRKASPVAGGEPRDARCCVFCAAAFANNNSFGMGVNVMEEMKKAAAVLKIVLEKNSARFSAKPHRDLRKFIVDVAQVLKDEPAIKLFSHFGAVRSTVYDGVTRLLNRKGKTIFPLVLYRCNPQGQEKKKGVYCSFFYDAGNRIYAGWWRAVFSPEEIDSIFDGASVKEEAMGDRIEAILGLLHLASFYNYNFTRFEYADDMKHGIERSIIKCMIGGSIGLPTENRKKPSKGKDHGIPSKDLEQICEEIGVPMFKIGECSPEEPIYAALEPGYDYLIESVPPPTPVKEEVIKEEVKEEIVEETGDVEMTGTVEVDEGREEIAKFGCSLCESSDHHALDSPNDVQVEEDEQKGSYVPYGLRAGSYQDGKLIVEEGPPSMTHVNVYAASYLSTPPLIPGCPEDKEFWDQVVNDGYQRYYQLAVDVVPPGRKVAVINNRDECRLNMFNDRWKAIYGSRTRTRENFSLGESQYANLLKDFSFCLCRLLRHHVGYPVETRGRNVSAESIANRSELHFSAHAPWDKRNVNWPITIGYDPHIMAIYIPIMNLIPYGVAHVWLAQPGQKWRDRGKLMITPAKNPILLSGRSSEGFLVLTARDGKPCGFDETLEAAREIVIRIDVPEKTRAKFHEFSVKMEQSADKRHNSGGDTLKIPAEELEEEEFRKIVVLHSKRSEEKWHGLKSRLCPACLKITPASVVKCLLCKVKFIVHGCVKSIIPDEVRREYEVKERIDAKEVESIANNINIAMATIDEEDGQDGQEVREMEIPQERRTPRRGLKCSYSNTNENVAICVDSAKEALSGMNLIVGLFVKNFQAIGKFLEKAYADKINDLKQGNLGGFMRNFGTNLSWGYDGLPEIVDRITLDQGLEEFYMAEHGFPGPTQNPDLNSVSIYKHRTLVIYAFLFRFTNHQRLRLTPSAGSYNELKDVLTKLREGVLAEREQRMNEASFAKGKLLSRYSEIIGRGVGLFGFRKFSFLREEIADDPAGFYLPMIGMLQQMGTKKIPAPLIALCQYYGNFIREDMPVKLKEYEDLQAAGRYRGTLAIGQDAGGKATLRRTPLTSRLGSPPLPVDQENPEADHHRSAMWNPKRKPRVHDGEPRVDTSHNFFGHASAT</sequence>
<evidence type="ECO:0000256" key="10">
    <source>
        <dbReference type="SAM" id="MobiDB-lite"/>
    </source>
</evidence>
<dbReference type="PANTHER" id="PTHR42648:SF11">
    <property type="entry name" value="TRANSPOSON TY4-P GAG-POL POLYPROTEIN"/>
    <property type="match status" value="1"/>
</dbReference>
<evidence type="ECO:0000256" key="2">
    <source>
        <dbReference type="ARBA" id="ARBA00022723"/>
    </source>
</evidence>
<keyword evidence="3" id="KW-0255">Endonuclease</keyword>
<evidence type="ECO:0000256" key="8">
    <source>
        <dbReference type="ARBA" id="ARBA00022932"/>
    </source>
</evidence>
<keyword evidence="8" id="KW-0548">Nucleotidyltransferase</keyword>
<evidence type="ECO:0000313" key="13">
    <source>
        <dbReference type="Proteomes" id="UP001178507"/>
    </source>
</evidence>
<evidence type="ECO:0000256" key="6">
    <source>
        <dbReference type="ARBA" id="ARBA00022908"/>
    </source>
</evidence>
<dbReference type="PROSITE" id="PS50994">
    <property type="entry name" value="INTEGRASE"/>
    <property type="match status" value="1"/>
</dbReference>
<keyword evidence="7" id="KW-0695">RNA-directed DNA polymerase</keyword>
<name>A0AA36HJU2_9DINO</name>
<reference evidence="12" key="1">
    <citation type="submission" date="2023-08" db="EMBL/GenBank/DDBJ databases">
        <authorList>
            <person name="Chen Y."/>
            <person name="Shah S."/>
            <person name="Dougan E. K."/>
            <person name="Thang M."/>
            <person name="Chan C."/>
        </authorList>
    </citation>
    <scope>NUCLEOTIDE SEQUENCE</scope>
</reference>
<gene>
    <name evidence="12" type="ORF">EVOR1521_LOCUS1066</name>
</gene>
<keyword evidence="8" id="KW-0808">Transferase</keyword>
<dbReference type="GO" id="GO:0003676">
    <property type="term" value="F:nucleic acid binding"/>
    <property type="evidence" value="ECO:0007669"/>
    <property type="project" value="InterPro"/>
</dbReference>
<dbReference type="GO" id="GO:0003887">
    <property type="term" value="F:DNA-directed DNA polymerase activity"/>
    <property type="evidence" value="ECO:0007669"/>
    <property type="project" value="UniProtKB-KW"/>
</dbReference>
<evidence type="ECO:0000256" key="4">
    <source>
        <dbReference type="ARBA" id="ARBA00022801"/>
    </source>
</evidence>
<feature type="region of interest" description="Disordered" evidence="10">
    <location>
        <begin position="718"/>
        <end position="739"/>
    </location>
</feature>
<feature type="region of interest" description="Disordered" evidence="10">
    <location>
        <begin position="556"/>
        <end position="582"/>
    </location>
</feature>
<feature type="region of interest" description="Disordered" evidence="10">
    <location>
        <begin position="2257"/>
        <end position="2321"/>
    </location>
</feature>
<evidence type="ECO:0000256" key="7">
    <source>
        <dbReference type="ARBA" id="ARBA00022918"/>
    </source>
</evidence>
<dbReference type="Gene3D" id="3.30.420.10">
    <property type="entry name" value="Ribonuclease H-like superfamily/Ribonuclease H"/>
    <property type="match status" value="1"/>
</dbReference>
<keyword evidence="5" id="KW-0460">Magnesium</keyword>
<keyword evidence="9" id="KW-0233">DNA recombination</keyword>
<evidence type="ECO:0000256" key="5">
    <source>
        <dbReference type="ARBA" id="ARBA00022842"/>
    </source>
</evidence>
<comment type="caution">
    <text evidence="12">The sequence shown here is derived from an EMBL/GenBank/DDBJ whole genome shotgun (WGS) entry which is preliminary data.</text>
</comment>
<feature type="region of interest" description="Disordered" evidence="10">
    <location>
        <begin position="671"/>
        <end position="698"/>
    </location>
</feature>
<dbReference type="GO" id="GO:0046872">
    <property type="term" value="F:metal ion binding"/>
    <property type="evidence" value="ECO:0007669"/>
    <property type="project" value="UniProtKB-KW"/>
</dbReference>
<keyword evidence="13" id="KW-1185">Reference proteome</keyword>
<dbReference type="EMBL" id="CAUJNA010000023">
    <property type="protein sequence ID" value="CAJ1370505.1"/>
    <property type="molecule type" value="Genomic_DNA"/>
</dbReference>
<feature type="compositionally biased region" description="Acidic residues" evidence="10">
    <location>
        <begin position="382"/>
        <end position="401"/>
    </location>
</feature>
<dbReference type="InterPro" id="IPR036397">
    <property type="entry name" value="RNaseH_sf"/>
</dbReference>
<proteinExistence type="predicted"/>
<evidence type="ECO:0000256" key="9">
    <source>
        <dbReference type="ARBA" id="ARBA00023172"/>
    </source>
</evidence>